<keyword evidence="2" id="KW-1185">Reference proteome</keyword>
<organism evidence="1 2">
    <name type="scientific">Rubus argutus</name>
    <name type="common">Southern blackberry</name>
    <dbReference type="NCBI Taxonomy" id="59490"/>
    <lineage>
        <taxon>Eukaryota</taxon>
        <taxon>Viridiplantae</taxon>
        <taxon>Streptophyta</taxon>
        <taxon>Embryophyta</taxon>
        <taxon>Tracheophyta</taxon>
        <taxon>Spermatophyta</taxon>
        <taxon>Magnoliopsida</taxon>
        <taxon>eudicotyledons</taxon>
        <taxon>Gunneridae</taxon>
        <taxon>Pentapetalae</taxon>
        <taxon>rosids</taxon>
        <taxon>fabids</taxon>
        <taxon>Rosales</taxon>
        <taxon>Rosaceae</taxon>
        <taxon>Rosoideae</taxon>
        <taxon>Rosoideae incertae sedis</taxon>
        <taxon>Rubus</taxon>
    </lineage>
</organism>
<name>A0AAW1YNR4_RUBAR</name>
<dbReference type="Proteomes" id="UP001457282">
    <property type="component" value="Unassembled WGS sequence"/>
</dbReference>
<dbReference type="EMBL" id="JBEDUW010000001">
    <property type="protein sequence ID" value="KAK9950152.1"/>
    <property type="molecule type" value="Genomic_DNA"/>
</dbReference>
<reference evidence="1 2" key="1">
    <citation type="journal article" date="2023" name="G3 (Bethesda)">
        <title>A chromosome-length genome assembly and annotation of blackberry (Rubus argutus, cv. 'Hillquist').</title>
        <authorList>
            <person name="Bruna T."/>
            <person name="Aryal R."/>
            <person name="Dudchenko O."/>
            <person name="Sargent D.J."/>
            <person name="Mead D."/>
            <person name="Buti M."/>
            <person name="Cavallini A."/>
            <person name="Hytonen T."/>
            <person name="Andres J."/>
            <person name="Pham M."/>
            <person name="Weisz D."/>
            <person name="Mascagni F."/>
            <person name="Usai G."/>
            <person name="Natali L."/>
            <person name="Bassil N."/>
            <person name="Fernandez G.E."/>
            <person name="Lomsadze A."/>
            <person name="Armour M."/>
            <person name="Olukolu B."/>
            <person name="Poorten T."/>
            <person name="Britton C."/>
            <person name="Davik J."/>
            <person name="Ashrafi H."/>
            <person name="Aiden E.L."/>
            <person name="Borodovsky M."/>
            <person name="Worthington M."/>
        </authorList>
    </citation>
    <scope>NUCLEOTIDE SEQUENCE [LARGE SCALE GENOMIC DNA]</scope>
    <source>
        <strain evidence="1">PI 553951</strain>
    </source>
</reference>
<dbReference type="AlphaFoldDB" id="A0AAW1YNR4"/>
<protein>
    <submittedName>
        <fullName evidence="1">Uncharacterized protein</fullName>
    </submittedName>
</protein>
<gene>
    <name evidence="1" type="ORF">M0R45_005654</name>
</gene>
<evidence type="ECO:0000313" key="1">
    <source>
        <dbReference type="EMBL" id="KAK9950152.1"/>
    </source>
</evidence>
<proteinExistence type="predicted"/>
<sequence length="130" mass="14618">MTQHSSVSATALVAIRKRVCRSTKKGDRTMSDKVLKTYRRQQTDFTGSLLRMSKRASMESSIKQNSKKYINWISSRGAKRKVMPPLVKNTRYTPKVVARQPFDACTTPALFAPLDSFCGCSTTHSKLVEV</sequence>
<comment type="caution">
    <text evidence="1">The sequence shown here is derived from an EMBL/GenBank/DDBJ whole genome shotgun (WGS) entry which is preliminary data.</text>
</comment>
<evidence type="ECO:0000313" key="2">
    <source>
        <dbReference type="Proteomes" id="UP001457282"/>
    </source>
</evidence>
<accession>A0AAW1YNR4</accession>